<evidence type="ECO:0000256" key="1">
    <source>
        <dbReference type="SAM" id="MobiDB-lite"/>
    </source>
</evidence>
<keyword evidence="3" id="KW-1185">Reference proteome</keyword>
<accession>A0ABX6INH4</accession>
<gene>
    <name evidence="2" type="ORF">GII31_11475</name>
</gene>
<name>A0ABX6INH4_9ACTN</name>
<proteinExistence type="predicted"/>
<evidence type="ECO:0000313" key="2">
    <source>
        <dbReference type="EMBL" id="QHN37508.1"/>
    </source>
</evidence>
<evidence type="ECO:0000313" key="3">
    <source>
        <dbReference type="Proteomes" id="UP001059836"/>
    </source>
</evidence>
<protein>
    <submittedName>
        <fullName evidence="2">Uncharacterized protein</fullName>
    </submittedName>
</protein>
<feature type="region of interest" description="Disordered" evidence="1">
    <location>
        <begin position="1"/>
        <end position="23"/>
    </location>
</feature>
<organism evidence="2 3">
    <name type="scientific">Gordonia pseudamarae</name>
    <dbReference type="NCBI Taxonomy" id="2831662"/>
    <lineage>
        <taxon>Bacteria</taxon>
        <taxon>Bacillati</taxon>
        <taxon>Actinomycetota</taxon>
        <taxon>Actinomycetes</taxon>
        <taxon>Mycobacteriales</taxon>
        <taxon>Gordoniaceae</taxon>
        <taxon>Gordonia</taxon>
    </lineage>
</organism>
<sequence>MLTRMTDAPATDSEAPQQTTPKVTVPKNLLAAVRGFVAREGGSAKAVLQPIGAAGVRITLVGESGGILGDRVVDDVAAAQAVVDAVDGLEAAEEWDRELISTVTPQKGHYAKMAGWVAGQKRFPKARNTAIVNPRYRDPGLG</sequence>
<dbReference type="Proteomes" id="UP001059836">
    <property type="component" value="Chromosome"/>
</dbReference>
<dbReference type="RefSeq" id="WP_213250200.1">
    <property type="nucleotide sequence ID" value="NZ_CP045806.1"/>
</dbReference>
<dbReference type="EMBL" id="CP045809">
    <property type="protein sequence ID" value="QHN37508.1"/>
    <property type="molecule type" value="Genomic_DNA"/>
</dbReference>
<reference evidence="2" key="1">
    <citation type="journal article" date="2021" name="Nat. Microbiol.">
        <title>Cocultivation of an ultrasmall environmental parasitic bacterium with lytic ability against bacteria associated with wastewater foams.</title>
        <authorList>
            <person name="Batinovic S."/>
            <person name="Rose J.J.A."/>
            <person name="Ratcliffe J."/>
            <person name="Seviour R.J."/>
            <person name="Petrovski S."/>
        </authorList>
    </citation>
    <scope>NUCLEOTIDE SEQUENCE</scope>
    <source>
        <strain evidence="2">CON9</strain>
    </source>
</reference>